<dbReference type="InParanoid" id="A0A078AZI0"/>
<dbReference type="Proteomes" id="UP000039865">
    <property type="component" value="Unassembled WGS sequence"/>
</dbReference>
<dbReference type="EMBL" id="CCKQ01015729">
    <property type="protein sequence ID" value="CDW87564.1"/>
    <property type="molecule type" value="Genomic_DNA"/>
</dbReference>
<keyword evidence="7" id="KW-1185">Reference proteome</keyword>
<feature type="active site" evidence="3">
    <location>
        <position position="144"/>
    </location>
</feature>
<evidence type="ECO:0000259" key="5">
    <source>
        <dbReference type="Pfam" id="PF14833"/>
    </source>
</evidence>
<sequence length="278" mass="30599">MINTRTPERAQNLIEQGATFKSSQEIANESDYIFLMLGHPQEVEDLLLNQNTGILQHMKKGALLIDHSTNKPSFGEKINQIAKQYELRTLDIPVSGAEIGAINGRLVSMVGGEKEDLKQIEEILSCYCIDISYMGKSGCGQHTKMANQMMIANTYIGIVEGLIYANKAGLRLDLMIEILKNGGAGSFLLKNQGYNTIERKFSVGFASDLFIKDVNLCLEEAKNLGLSLPGLAQASQLFMTLSEKGYGNLGPNGLLLIYEELNNTKIEGYEKCTESSCK</sequence>
<dbReference type="OMA" id="FLDAPMT"/>
<dbReference type="InterPro" id="IPR036291">
    <property type="entry name" value="NAD(P)-bd_dom_sf"/>
</dbReference>
<dbReference type="AlphaFoldDB" id="A0A078AZI0"/>
<name>A0A078AZI0_STYLE</name>
<organism evidence="6 7">
    <name type="scientific">Stylonychia lemnae</name>
    <name type="common">Ciliate</name>
    <dbReference type="NCBI Taxonomy" id="5949"/>
    <lineage>
        <taxon>Eukaryota</taxon>
        <taxon>Sar</taxon>
        <taxon>Alveolata</taxon>
        <taxon>Ciliophora</taxon>
        <taxon>Intramacronucleata</taxon>
        <taxon>Spirotrichea</taxon>
        <taxon>Stichotrichia</taxon>
        <taxon>Sporadotrichida</taxon>
        <taxon>Oxytrichidae</taxon>
        <taxon>Stylonychinae</taxon>
        <taxon>Stylonychia</taxon>
    </lineage>
</organism>
<evidence type="ECO:0000256" key="1">
    <source>
        <dbReference type="ARBA" id="ARBA00023002"/>
    </source>
</evidence>
<evidence type="ECO:0000256" key="3">
    <source>
        <dbReference type="PIRSR" id="PIRSR000103-1"/>
    </source>
</evidence>
<keyword evidence="1" id="KW-0560">Oxidoreductase</keyword>
<keyword evidence="2" id="KW-0520">NAD</keyword>
<protein>
    <submittedName>
        <fullName evidence="6">3-hydroxyisobutyrate dehydrogenase</fullName>
    </submittedName>
</protein>
<dbReference type="InterPro" id="IPR013328">
    <property type="entry name" value="6PGD_dom2"/>
</dbReference>
<dbReference type="GO" id="GO:0016491">
    <property type="term" value="F:oxidoreductase activity"/>
    <property type="evidence" value="ECO:0007669"/>
    <property type="project" value="UniProtKB-KW"/>
</dbReference>
<dbReference type="InterPro" id="IPR015815">
    <property type="entry name" value="HIBADH-related"/>
</dbReference>
<evidence type="ECO:0000256" key="2">
    <source>
        <dbReference type="ARBA" id="ARBA00023027"/>
    </source>
</evidence>
<dbReference type="OrthoDB" id="435038at2759"/>
<dbReference type="SUPFAM" id="SSF51735">
    <property type="entry name" value="NAD(P)-binding Rossmann-fold domains"/>
    <property type="match status" value="1"/>
</dbReference>
<reference evidence="6 7" key="1">
    <citation type="submission" date="2014-06" db="EMBL/GenBank/DDBJ databases">
        <authorList>
            <person name="Swart Estienne"/>
        </authorList>
    </citation>
    <scope>NUCLEOTIDE SEQUENCE [LARGE SCALE GENOMIC DNA]</scope>
    <source>
        <strain evidence="6 7">130c</strain>
    </source>
</reference>
<dbReference type="PANTHER" id="PTHR43060">
    <property type="entry name" value="3-HYDROXYISOBUTYRATE DEHYDROGENASE-LIKE 1, MITOCHONDRIAL-RELATED"/>
    <property type="match status" value="1"/>
</dbReference>
<accession>A0A078AZI0</accession>
<dbReference type="InterPro" id="IPR008927">
    <property type="entry name" value="6-PGluconate_DH-like_C_sf"/>
</dbReference>
<dbReference type="Pfam" id="PF03446">
    <property type="entry name" value="NAD_binding_2"/>
    <property type="match status" value="1"/>
</dbReference>
<feature type="domain" description="6-phosphogluconate dehydrogenase NADP-binding" evidence="4">
    <location>
        <begin position="4"/>
        <end position="133"/>
    </location>
</feature>
<dbReference type="GO" id="GO:0051287">
    <property type="term" value="F:NAD binding"/>
    <property type="evidence" value="ECO:0007669"/>
    <property type="project" value="InterPro"/>
</dbReference>
<dbReference type="Gene3D" id="3.40.50.720">
    <property type="entry name" value="NAD(P)-binding Rossmann-like Domain"/>
    <property type="match status" value="1"/>
</dbReference>
<dbReference type="SUPFAM" id="SSF48179">
    <property type="entry name" value="6-phosphogluconate dehydrogenase C-terminal domain-like"/>
    <property type="match status" value="1"/>
</dbReference>
<evidence type="ECO:0000313" key="7">
    <source>
        <dbReference type="Proteomes" id="UP000039865"/>
    </source>
</evidence>
<dbReference type="Gene3D" id="1.10.1040.10">
    <property type="entry name" value="N-(1-d-carboxylethyl)-l-norvaline Dehydrogenase, domain 2"/>
    <property type="match status" value="1"/>
</dbReference>
<dbReference type="PIRSF" id="PIRSF000103">
    <property type="entry name" value="HIBADH"/>
    <property type="match status" value="1"/>
</dbReference>
<dbReference type="FunCoup" id="A0A078AZI0">
    <property type="interactions" value="363"/>
</dbReference>
<proteinExistence type="predicted"/>
<gene>
    <name evidence="6" type="primary">Contig3092.g3303</name>
    <name evidence="6" type="ORF">STYLEM_16670</name>
</gene>
<evidence type="ECO:0000313" key="6">
    <source>
        <dbReference type="EMBL" id="CDW87564.1"/>
    </source>
</evidence>
<dbReference type="PANTHER" id="PTHR43060:SF15">
    <property type="entry name" value="3-HYDROXYISOBUTYRATE DEHYDROGENASE-LIKE 1, MITOCHONDRIAL-RELATED"/>
    <property type="match status" value="1"/>
</dbReference>
<evidence type="ECO:0000259" key="4">
    <source>
        <dbReference type="Pfam" id="PF03446"/>
    </source>
</evidence>
<dbReference type="GO" id="GO:0050661">
    <property type="term" value="F:NADP binding"/>
    <property type="evidence" value="ECO:0007669"/>
    <property type="project" value="InterPro"/>
</dbReference>
<feature type="domain" description="3-hydroxyisobutyrate dehydrogenase-like NAD-binding" evidence="5">
    <location>
        <begin position="138"/>
        <end position="248"/>
    </location>
</feature>
<dbReference type="Pfam" id="PF14833">
    <property type="entry name" value="NAD_binding_11"/>
    <property type="match status" value="1"/>
</dbReference>
<dbReference type="InterPro" id="IPR029154">
    <property type="entry name" value="HIBADH-like_NADP-bd"/>
</dbReference>
<dbReference type="InterPro" id="IPR006115">
    <property type="entry name" value="6PGDH_NADP-bd"/>
</dbReference>